<dbReference type="EMBL" id="CM047941">
    <property type="protein sequence ID" value="KAI9903042.1"/>
    <property type="molecule type" value="Genomic_DNA"/>
</dbReference>
<evidence type="ECO:0000313" key="2">
    <source>
        <dbReference type="Proteomes" id="UP001163324"/>
    </source>
</evidence>
<evidence type="ECO:0000313" key="1">
    <source>
        <dbReference type="EMBL" id="KAI9903042.1"/>
    </source>
</evidence>
<keyword evidence="2" id="KW-1185">Reference proteome</keyword>
<reference evidence="1" key="1">
    <citation type="submission" date="2022-10" db="EMBL/GenBank/DDBJ databases">
        <title>Complete Genome of Trichothecium roseum strain YXFP-22015, a Plant Pathogen Isolated from Citrus.</title>
        <authorList>
            <person name="Wang Y."/>
            <person name="Zhu L."/>
        </authorList>
    </citation>
    <scope>NUCLEOTIDE SEQUENCE</scope>
    <source>
        <strain evidence="1">YXFP-22015</strain>
    </source>
</reference>
<gene>
    <name evidence="1" type="ORF">N3K66_002394</name>
</gene>
<dbReference type="Proteomes" id="UP001163324">
    <property type="component" value="Chromosome 2"/>
</dbReference>
<accession>A0ACC0V9E5</accession>
<sequence length="219" mass="24600">MEHEKRRLDHEKSELRDQNLLTEALQARLESLQEELASNADLRPEDGARKRKAELQKKKKTYDNDTAQLMKKLNAFIDKQLAGMLAAEELGGPIVGDIMDVDTEDLASGFNAQGKAKKGKTLDDGKRQLRIDEIWGTGEEDQGSDEISMAGAEMRRLTEELLNQLFEAKGNNSAAYVDLARESAAARFLVRSKVAQFHPKNAMKLRLLDFGRELDLDDV</sequence>
<comment type="caution">
    <text evidence="1">The sequence shown here is derived from an EMBL/GenBank/DDBJ whole genome shotgun (WGS) entry which is preliminary data.</text>
</comment>
<organism evidence="1 2">
    <name type="scientific">Trichothecium roseum</name>
    <dbReference type="NCBI Taxonomy" id="47278"/>
    <lineage>
        <taxon>Eukaryota</taxon>
        <taxon>Fungi</taxon>
        <taxon>Dikarya</taxon>
        <taxon>Ascomycota</taxon>
        <taxon>Pezizomycotina</taxon>
        <taxon>Sordariomycetes</taxon>
        <taxon>Hypocreomycetidae</taxon>
        <taxon>Hypocreales</taxon>
        <taxon>Hypocreales incertae sedis</taxon>
        <taxon>Trichothecium</taxon>
    </lineage>
</organism>
<proteinExistence type="predicted"/>
<name>A0ACC0V9E5_9HYPO</name>
<protein>
    <submittedName>
        <fullName evidence="1">Uncharacterized protein</fullName>
    </submittedName>
</protein>